<dbReference type="InterPro" id="IPR050515">
    <property type="entry name" value="Beta-lactam/transpept"/>
</dbReference>
<dbReference type="Pfam" id="PF05223">
    <property type="entry name" value="MecA_N"/>
    <property type="match status" value="1"/>
</dbReference>
<dbReference type="GO" id="GO:0046677">
    <property type="term" value="P:response to antibiotic"/>
    <property type="evidence" value="ECO:0007669"/>
    <property type="project" value="InterPro"/>
</dbReference>
<sequence>MVRAAAIATAAVVGVSLSACGSVDENPRRVVERFMASIADRDAKGAAAQTNDPVTAAGAIAGLWGGLTAERLDYSTGRVRLSVDNALADVTYTWKLPGNREWTYTAQVAASRSDTGWSVRWMPTNLHPELGADQRLKFRVIEAPRAEVNEADGSRVMANGTVVGLSFDAKTAQRAGAEPAESAAAAVGALRRFDPKLNAQQIVETSTATGKPYSLIRLSHRDFDQLRDQLAIPGVVATDQAELLPTEPNFAPALLTQVRKVVGDETVGAPGWRVDIVNPNGLTAGVLTDHSPTPSPAVTLTLSRAAQSAAQRAVNASDRFKIAMVVIQPSTGNILAIAQNKRADADGLIATNGLFPPGSTFKIVTASAAIRANLAHPDSIVPCPGEIQIGSRVIPNYDRFALGDIPLLGAFAQSCNTTFAHLASRMGPSDLANQAAAMGLGATYDIPGLTTASGSVPIAPELVARSEDGFGQGKVLVSPFGLALVAATVAHGSSPVPKFIVGRETTVSGPRPEVDPKIYQEVRPMMRAVVTQGTGTVVNGMGPIFAKTGEAEYAGGSHAWFAGYRGDLAFATLIVGGGDSTHAVGVTRDFFSSLPAGYGLGGRR</sequence>
<dbReference type="Pfam" id="PF00905">
    <property type="entry name" value="Transpeptidase"/>
    <property type="match status" value="1"/>
</dbReference>
<dbReference type="EMBL" id="BAEE01000063">
    <property type="protein sequence ID" value="GAB10925.1"/>
    <property type="molecule type" value="Genomic_DNA"/>
</dbReference>
<dbReference type="GO" id="GO:0071972">
    <property type="term" value="F:peptidoglycan L,D-transpeptidase activity"/>
    <property type="evidence" value="ECO:0007669"/>
    <property type="project" value="TreeGrafter"/>
</dbReference>
<keyword evidence="5" id="KW-1185">Reference proteome</keyword>
<dbReference type="GO" id="GO:0071555">
    <property type="term" value="P:cell wall organization"/>
    <property type="evidence" value="ECO:0007669"/>
    <property type="project" value="TreeGrafter"/>
</dbReference>
<keyword evidence="1" id="KW-0732">Signal</keyword>
<dbReference type="Proteomes" id="UP000035088">
    <property type="component" value="Unassembled WGS sequence"/>
</dbReference>
<comment type="caution">
    <text evidence="4">The sequence shown here is derived from an EMBL/GenBank/DDBJ whole genome shotgun (WGS) entry which is preliminary data.</text>
</comment>
<dbReference type="PROSITE" id="PS51257">
    <property type="entry name" value="PROKAR_LIPOPROTEIN"/>
    <property type="match status" value="1"/>
</dbReference>
<feature type="signal peptide" evidence="1">
    <location>
        <begin position="1"/>
        <end position="21"/>
    </location>
</feature>
<feature type="chain" id="PRO_5003495627" evidence="1">
    <location>
        <begin position="22"/>
        <end position="604"/>
    </location>
</feature>
<dbReference type="InterPro" id="IPR007887">
    <property type="entry name" value="MecA_N"/>
</dbReference>
<reference evidence="4 5" key="1">
    <citation type="submission" date="2011-11" db="EMBL/GenBank/DDBJ databases">
        <title>Whole genome shotgun sequence of Gordonia araii NBRC 100433.</title>
        <authorList>
            <person name="Yoshida Y."/>
            <person name="Hosoyama A."/>
            <person name="Tsuchikane K."/>
            <person name="Katsumata H."/>
            <person name="Yamazaki S."/>
            <person name="Fujita N."/>
        </authorList>
    </citation>
    <scope>NUCLEOTIDE SEQUENCE [LARGE SCALE GENOMIC DNA]</scope>
    <source>
        <strain evidence="4 5">NBRC 100433</strain>
    </source>
</reference>
<accession>G7H500</accession>
<evidence type="ECO:0000259" key="3">
    <source>
        <dbReference type="Pfam" id="PF05223"/>
    </source>
</evidence>
<organism evidence="4 5">
    <name type="scientific">Gordonia araii NBRC 100433</name>
    <dbReference type="NCBI Taxonomy" id="1073574"/>
    <lineage>
        <taxon>Bacteria</taxon>
        <taxon>Bacillati</taxon>
        <taxon>Actinomycetota</taxon>
        <taxon>Actinomycetes</taxon>
        <taxon>Mycobacteriales</taxon>
        <taxon>Gordoniaceae</taxon>
        <taxon>Gordonia</taxon>
    </lineage>
</organism>
<feature type="domain" description="Penicillin-binding protein transpeptidase" evidence="2">
    <location>
        <begin position="323"/>
        <end position="575"/>
    </location>
</feature>
<protein>
    <submittedName>
        <fullName evidence="4">Putative penicillin-binding protein</fullName>
    </submittedName>
</protein>
<proteinExistence type="predicted"/>
<dbReference type="InterPro" id="IPR012338">
    <property type="entry name" value="Beta-lactam/transpept-like"/>
</dbReference>
<dbReference type="GO" id="GO:0008658">
    <property type="term" value="F:penicillin binding"/>
    <property type="evidence" value="ECO:0007669"/>
    <property type="project" value="InterPro"/>
</dbReference>
<gene>
    <name evidence="4" type="ORF">GOARA_063_01240</name>
</gene>
<dbReference type="InterPro" id="IPR001460">
    <property type="entry name" value="PCN-bd_Tpept"/>
</dbReference>
<feature type="domain" description="NTF2-like N-terminal transpeptidase" evidence="3">
    <location>
        <begin position="27"/>
        <end position="134"/>
    </location>
</feature>
<dbReference type="STRING" id="1073574.GOARA_063_01240"/>
<dbReference type="GO" id="GO:0005886">
    <property type="term" value="C:plasma membrane"/>
    <property type="evidence" value="ECO:0007669"/>
    <property type="project" value="TreeGrafter"/>
</dbReference>
<dbReference type="AlphaFoldDB" id="G7H500"/>
<name>G7H500_9ACTN</name>
<dbReference type="Gene3D" id="3.40.710.10">
    <property type="entry name" value="DD-peptidase/beta-lactamase superfamily"/>
    <property type="match status" value="1"/>
</dbReference>
<evidence type="ECO:0000259" key="2">
    <source>
        <dbReference type="Pfam" id="PF00905"/>
    </source>
</evidence>
<dbReference type="SUPFAM" id="SSF56601">
    <property type="entry name" value="beta-lactamase/transpeptidase-like"/>
    <property type="match status" value="1"/>
</dbReference>
<dbReference type="PANTHER" id="PTHR30627:SF24">
    <property type="entry name" value="PENICILLIN-BINDING PROTEIN 4B"/>
    <property type="match status" value="1"/>
</dbReference>
<evidence type="ECO:0000313" key="4">
    <source>
        <dbReference type="EMBL" id="GAB10925.1"/>
    </source>
</evidence>
<evidence type="ECO:0000313" key="5">
    <source>
        <dbReference type="Proteomes" id="UP000035088"/>
    </source>
</evidence>
<dbReference type="PANTHER" id="PTHR30627">
    <property type="entry name" value="PEPTIDOGLYCAN D,D-TRANSPEPTIDASE"/>
    <property type="match status" value="1"/>
</dbReference>
<evidence type="ECO:0000256" key="1">
    <source>
        <dbReference type="SAM" id="SignalP"/>
    </source>
</evidence>